<evidence type="ECO:0000313" key="3">
    <source>
        <dbReference type="Proteomes" id="UP000077248"/>
    </source>
</evidence>
<name>A0A177DQT9_ALTAL</name>
<evidence type="ECO:0000256" key="1">
    <source>
        <dbReference type="SAM" id="Phobius"/>
    </source>
</evidence>
<proteinExistence type="predicted"/>
<reference evidence="2 3" key="1">
    <citation type="submission" date="2016-05" db="EMBL/GenBank/DDBJ databases">
        <title>Comparative analysis of secretome profiles of manganese(II)-oxidizing ascomycete fungi.</title>
        <authorList>
            <consortium name="DOE Joint Genome Institute"/>
            <person name="Zeiner C.A."/>
            <person name="Purvine S.O."/>
            <person name="Zink E.M."/>
            <person name="Wu S."/>
            <person name="Pasa-Tolic L."/>
            <person name="Chaput D.L."/>
            <person name="Haridas S."/>
            <person name="Grigoriev I.V."/>
            <person name="Santelli C.M."/>
            <person name="Hansel C.M."/>
        </authorList>
    </citation>
    <scope>NUCLEOTIDE SEQUENCE [LARGE SCALE GENOMIC DNA]</scope>
    <source>
        <strain evidence="2 3">SRC1lrK2f</strain>
    </source>
</reference>
<gene>
    <name evidence="2" type="ORF">CC77DRAFT_932154</name>
</gene>
<dbReference type="Proteomes" id="UP000077248">
    <property type="component" value="Unassembled WGS sequence"/>
</dbReference>
<keyword evidence="3" id="KW-1185">Reference proteome</keyword>
<protein>
    <submittedName>
        <fullName evidence="2">Uncharacterized protein</fullName>
    </submittedName>
</protein>
<accession>A0A177DQT9</accession>
<dbReference type="AlphaFoldDB" id="A0A177DQT9"/>
<organism evidence="2 3">
    <name type="scientific">Alternaria alternata</name>
    <name type="common">Alternaria rot fungus</name>
    <name type="synonym">Torula alternata</name>
    <dbReference type="NCBI Taxonomy" id="5599"/>
    <lineage>
        <taxon>Eukaryota</taxon>
        <taxon>Fungi</taxon>
        <taxon>Dikarya</taxon>
        <taxon>Ascomycota</taxon>
        <taxon>Pezizomycotina</taxon>
        <taxon>Dothideomycetes</taxon>
        <taxon>Pleosporomycetidae</taxon>
        <taxon>Pleosporales</taxon>
        <taxon>Pleosporineae</taxon>
        <taxon>Pleosporaceae</taxon>
        <taxon>Alternaria</taxon>
        <taxon>Alternaria sect. Alternaria</taxon>
        <taxon>Alternaria alternata complex</taxon>
    </lineage>
</organism>
<dbReference type="EMBL" id="KV441475">
    <property type="protein sequence ID" value="OAG22155.1"/>
    <property type="molecule type" value="Genomic_DNA"/>
</dbReference>
<keyword evidence="1" id="KW-0472">Membrane</keyword>
<dbReference type="GeneID" id="29119842"/>
<dbReference type="VEuPathDB" id="FungiDB:CC77DRAFT_932154"/>
<dbReference type="RefSeq" id="XP_018387576.1">
    <property type="nucleotide sequence ID" value="XM_018534248.1"/>
</dbReference>
<feature type="transmembrane region" description="Helical" evidence="1">
    <location>
        <begin position="256"/>
        <end position="274"/>
    </location>
</feature>
<dbReference type="OMA" id="EICARIW"/>
<sequence>MRRGPLAGTEDPRLIRGKRLRKTEPLPLRYQSTDREDLYYHEAQTSSLSWGADEWFWTELCLVDTYFGSEEKHKTYFTGCQEGDGFDPPVGGRFRMTTPRFDPREYFLLKLRFRTEQAVTEYSALIETFNSRMDEYARTIRRVFEDDNKRTNTRTISDVIETAQLFIDGISGITDAWDTFSRTELVIFTTYLPERSTWPTYINIIIRNVAELDRLRKLLLIRRDHFKFKLDSYVAFPLLFTTALFSMDFVRPKYPWAVFFGVLALISLVNYMIASPRSSKRVWTKCKAWQDATVWKLKHN</sequence>
<dbReference type="KEGG" id="aalt:CC77DRAFT_932154"/>
<evidence type="ECO:0000313" key="2">
    <source>
        <dbReference type="EMBL" id="OAG22155.1"/>
    </source>
</evidence>
<keyword evidence="1" id="KW-1133">Transmembrane helix</keyword>
<keyword evidence="1" id="KW-0812">Transmembrane</keyword>